<proteinExistence type="predicted"/>
<protein>
    <recommendedName>
        <fullName evidence="2">VWFA domain-containing protein</fullName>
    </recommendedName>
</protein>
<reference evidence="1" key="1">
    <citation type="journal article" date="2008" name="ISME J.">
        <title>Genomic patterns of recombination, clonal divergence and environment in marine microbial populations.</title>
        <authorList>
            <person name="Konstantinidis K.T."/>
            <person name="Delong E.F."/>
        </authorList>
    </citation>
    <scope>NUCLEOTIDE SEQUENCE</scope>
</reference>
<sequence length="254" mass="26371">MLAGALLAVALPLVAAQAPVRLLVTVLDADGAPVAGLTREEFTLYLDGAEGEVLSVEPVEPAVQVVAIFEGLAATQRQTSAALTSFIASLSDDSIVDMQSVDGKLDAAIVQAVDDLHARGSSRPVIVMIGQATEIVPSELQSSQVRGKRQAADLSGDLDQLGRLQAEHGILFYGVSVTEVSLANFRTLAAGTGGRFEVIAAPTGLSDTLTAIGRELGTQYLVSYASDAATGTRPVLEVTRPGLRVRAAPFVPTH</sequence>
<name>B3T1G5_9ZZZZ</name>
<evidence type="ECO:0000313" key="1">
    <source>
        <dbReference type="EMBL" id="ABZ06424.1"/>
    </source>
</evidence>
<dbReference type="EMBL" id="EU016575">
    <property type="protein sequence ID" value="ABZ06424.1"/>
    <property type="molecule type" value="Genomic_DNA"/>
</dbReference>
<evidence type="ECO:0008006" key="2">
    <source>
        <dbReference type="Google" id="ProtNLM"/>
    </source>
</evidence>
<dbReference type="AlphaFoldDB" id="B3T1G5"/>
<gene>
    <name evidence="1" type="ORF">ALOHA_HF4000009L19ctg1g21</name>
</gene>
<organism evidence="1">
    <name type="scientific">uncultured marine microorganism HF4000_009L19</name>
    <dbReference type="NCBI Taxonomy" id="455516"/>
    <lineage>
        <taxon>unclassified sequences</taxon>
        <taxon>environmental samples</taxon>
    </lineage>
</organism>
<accession>B3T1G5</accession>